<feature type="compositionally biased region" description="Polar residues" evidence="2">
    <location>
        <begin position="1"/>
        <end position="13"/>
    </location>
</feature>
<dbReference type="InterPro" id="IPR013107">
    <property type="entry name" value="Acyl-CoA_DH_C"/>
</dbReference>
<dbReference type="GO" id="GO:0050660">
    <property type="term" value="F:flavin adenine dinucleotide binding"/>
    <property type="evidence" value="ECO:0007669"/>
    <property type="project" value="InterPro"/>
</dbReference>
<dbReference type="InterPro" id="IPR009100">
    <property type="entry name" value="AcylCoA_DH/oxidase_NM_dom_sf"/>
</dbReference>
<dbReference type="Gene3D" id="1.20.140.10">
    <property type="entry name" value="Butyryl-CoA Dehydrogenase, subunit A, domain 3"/>
    <property type="match status" value="1"/>
</dbReference>
<proteinExistence type="predicted"/>
<sequence length="432" mass="45917">MTAAQATSRTTDQPEPAPAADASRGLDSHGPGTTTTARLLAHFAEAFARIREDAVSRDRTRSLPRSHVADLARLGFGRLRLPQAAGGFGADLPQTAAVLTELAAADSNLAQIWRGHIAFVEDVLTTVDPVFRNRWTRRLADGAVIGNAWSEIGDVTRGVTATTISSDDGSPDAIVDGRKFYTTGSIFADYSDTTAAGPDGTLRIALVPLAQDGVRVSDDWDGFGQRTTGTGTAVFSSARVPREDVRPFSDRFSYQTALYQVVLLATHAGIARAVARETASSVRDRARTYSHGNADRPQDDPQLLEVVGHLAATAQAAEALTQDAARALQRAHDVERGDAGIRAEVGADAELTSARAQVVLSQLVPAAATRAFDALGASAVRESAALDRHWRNARTVASHNPWVYKARLAGAHLVSGYAPDELQWTIGVAPRT</sequence>
<dbReference type="Gene3D" id="2.40.110.10">
    <property type="entry name" value="Butyryl-CoA Dehydrogenase, subunit A, domain 2"/>
    <property type="match status" value="1"/>
</dbReference>
<dbReference type="InterPro" id="IPR013786">
    <property type="entry name" value="AcylCoA_DH/ox_N"/>
</dbReference>
<dbReference type="Pfam" id="PF08028">
    <property type="entry name" value="Acyl-CoA_dh_2"/>
    <property type="match status" value="1"/>
</dbReference>
<dbReference type="Gene3D" id="1.10.540.10">
    <property type="entry name" value="Acyl-CoA dehydrogenase/oxidase, N-terminal domain"/>
    <property type="match status" value="1"/>
</dbReference>
<dbReference type="GO" id="GO:0008470">
    <property type="term" value="F:3-methylbutanoyl-CoA dehydrogenase activity"/>
    <property type="evidence" value="ECO:0007669"/>
    <property type="project" value="TreeGrafter"/>
</dbReference>
<accession>A0A2H1L385</accession>
<feature type="domain" description="Acyl-CoA dehydrogenase/oxidase N-terminal" evidence="3">
    <location>
        <begin position="47"/>
        <end position="142"/>
    </location>
</feature>
<dbReference type="PANTHER" id="PTHR43884:SF12">
    <property type="entry name" value="ISOVALERYL-COA DEHYDROGENASE, MITOCHONDRIAL-RELATED"/>
    <property type="match status" value="1"/>
</dbReference>
<gene>
    <name evidence="5" type="ORF">BJEO58_00874</name>
</gene>
<reference evidence="6" key="1">
    <citation type="submission" date="2017-03" db="EMBL/GenBank/DDBJ databases">
        <authorList>
            <person name="Monnet C."/>
        </authorList>
    </citation>
    <scope>NUCLEOTIDE SEQUENCE [LARGE SCALE GENOMIC DNA]</scope>
    <source>
        <strain evidence="6">SJ5-8</strain>
    </source>
</reference>
<feature type="compositionally biased region" description="Basic and acidic residues" evidence="2">
    <location>
        <begin position="282"/>
        <end position="299"/>
    </location>
</feature>
<evidence type="ECO:0000256" key="1">
    <source>
        <dbReference type="ARBA" id="ARBA00023002"/>
    </source>
</evidence>
<dbReference type="OrthoDB" id="571684at2"/>
<dbReference type="PIRSF" id="PIRSF016578">
    <property type="entry name" value="HsaA"/>
    <property type="match status" value="1"/>
</dbReference>
<keyword evidence="6" id="KW-1185">Reference proteome</keyword>
<dbReference type="PANTHER" id="PTHR43884">
    <property type="entry name" value="ACYL-COA DEHYDROGENASE"/>
    <property type="match status" value="1"/>
</dbReference>
<feature type="region of interest" description="Disordered" evidence="2">
    <location>
        <begin position="1"/>
        <end position="34"/>
    </location>
</feature>
<evidence type="ECO:0000259" key="4">
    <source>
        <dbReference type="Pfam" id="PF08028"/>
    </source>
</evidence>
<dbReference type="SUPFAM" id="SSF47203">
    <property type="entry name" value="Acyl-CoA dehydrogenase C-terminal domain-like"/>
    <property type="match status" value="1"/>
</dbReference>
<dbReference type="AlphaFoldDB" id="A0A2H1L385"/>
<dbReference type="InterPro" id="IPR036250">
    <property type="entry name" value="AcylCo_DH-like_C"/>
</dbReference>
<dbReference type="RefSeq" id="WP_101588062.1">
    <property type="nucleotide sequence ID" value="NZ_FXZM01000003.1"/>
</dbReference>
<dbReference type="Pfam" id="PF02771">
    <property type="entry name" value="Acyl-CoA_dh_N"/>
    <property type="match status" value="1"/>
</dbReference>
<evidence type="ECO:0000256" key="2">
    <source>
        <dbReference type="SAM" id="MobiDB-lite"/>
    </source>
</evidence>
<dbReference type="EMBL" id="FXZM01000003">
    <property type="protein sequence ID" value="SMY11289.1"/>
    <property type="molecule type" value="Genomic_DNA"/>
</dbReference>
<dbReference type="InterPro" id="IPR046373">
    <property type="entry name" value="Acyl-CoA_Oxase/DH_mid-dom_sf"/>
</dbReference>
<keyword evidence="1" id="KW-0560">Oxidoreductase</keyword>
<name>A0A2H1L385_9MICO</name>
<evidence type="ECO:0000259" key="3">
    <source>
        <dbReference type="Pfam" id="PF02771"/>
    </source>
</evidence>
<protein>
    <submittedName>
        <fullName evidence="5">Acyl-CoA dehydrogenase</fullName>
    </submittedName>
</protein>
<dbReference type="Proteomes" id="UP000234462">
    <property type="component" value="Unassembled WGS sequence"/>
</dbReference>
<dbReference type="GO" id="GO:0006552">
    <property type="term" value="P:L-leucine catabolic process"/>
    <property type="evidence" value="ECO:0007669"/>
    <property type="project" value="TreeGrafter"/>
</dbReference>
<feature type="domain" description="Acyl-CoA dehydrogenase C-terminal" evidence="4">
    <location>
        <begin position="265"/>
        <end position="400"/>
    </location>
</feature>
<evidence type="ECO:0000313" key="6">
    <source>
        <dbReference type="Proteomes" id="UP000234462"/>
    </source>
</evidence>
<evidence type="ECO:0000313" key="5">
    <source>
        <dbReference type="EMBL" id="SMY11289.1"/>
    </source>
</evidence>
<dbReference type="SUPFAM" id="SSF56645">
    <property type="entry name" value="Acyl-CoA dehydrogenase NM domain-like"/>
    <property type="match status" value="1"/>
</dbReference>
<organism evidence="5 6">
    <name type="scientific">Brevibacterium jeotgali</name>
    <dbReference type="NCBI Taxonomy" id="1262550"/>
    <lineage>
        <taxon>Bacteria</taxon>
        <taxon>Bacillati</taxon>
        <taxon>Actinomycetota</taxon>
        <taxon>Actinomycetes</taxon>
        <taxon>Micrococcales</taxon>
        <taxon>Brevibacteriaceae</taxon>
        <taxon>Brevibacterium</taxon>
    </lineage>
</organism>
<feature type="region of interest" description="Disordered" evidence="2">
    <location>
        <begin position="281"/>
        <end position="300"/>
    </location>
</feature>
<dbReference type="InterPro" id="IPR037069">
    <property type="entry name" value="AcylCoA_DH/ox_N_sf"/>
</dbReference>